<proteinExistence type="inferred from homology"/>
<dbReference type="InterPro" id="IPR049177">
    <property type="entry name" value="MgtC_SapB_SrpB_YhiD_N"/>
</dbReference>
<protein>
    <submittedName>
        <fullName evidence="9">MgtC/SapB family protein</fullName>
    </submittedName>
</protein>
<gene>
    <name evidence="9" type="ORF">RM553_09840</name>
</gene>
<evidence type="ECO:0000256" key="6">
    <source>
        <dbReference type="ARBA" id="ARBA00023136"/>
    </source>
</evidence>
<keyword evidence="3" id="KW-1003">Cell membrane</keyword>
<keyword evidence="4 7" id="KW-0812">Transmembrane</keyword>
<sequence length="143" mass="15230">MEWQEFALRTGLAAVAGLLIGLERELKGKNAGLRTNCLVALGSCVFILLSLRFYNDDNVDITRVLGQVVVGIGFIGAGTILQHGKNVKGLTTAATAWCSAAVGSIAAFGLYQELAVISLFILAINLGFSAFEKKVLKDKPDEE</sequence>
<keyword evidence="6 7" id="KW-0472">Membrane</keyword>
<evidence type="ECO:0000313" key="10">
    <source>
        <dbReference type="Proteomes" id="UP001262889"/>
    </source>
</evidence>
<comment type="similarity">
    <text evidence="2">Belongs to the MgtC/SapB family.</text>
</comment>
<dbReference type="PRINTS" id="PR01837">
    <property type="entry name" value="MGTCSAPBPROT"/>
</dbReference>
<evidence type="ECO:0000256" key="5">
    <source>
        <dbReference type="ARBA" id="ARBA00022989"/>
    </source>
</evidence>
<evidence type="ECO:0000256" key="2">
    <source>
        <dbReference type="ARBA" id="ARBA00009298"/>
    </source>
</evidence>
<accession>A0ABU3C9V0</accession>
<comment type="subcellular location">
    <subcellularLocation>
        <location evidence="1">Cell membrane</location>
        <topology evidence="1">Multi-pass membrane protein</topology>
    </subcellularLocation>
</comment>
<dbReference type="Proteomes" id="UP001262889">
    <property type="component" value="Unassembled WGS sequence"/>
</dbReference>
<dbReference type="InterPro" id="IPR003416">
    <property type="entry name" value="MgtC/SapB/SrpB/YhiD_fam"/>
</dbReference>
<dbReference type="EMBL" id="JAVRHQ010000010">
    <property type="protein sequence ID" value="MDT0643128.1"/>
    <property type="molecule type" value="Genomic_DNA"/>
</dbReference>
<organism evidence="9 10">
    <name type="scientific">Autumnicola tepida</name>
    <dbReference type="NCBI Taxonomy" id="3075595"/>
    <lineage>
        <taxon>Bacteria</taxon>
        <taxon>Pseudomonadati</taxon>
        <taxon>Bacteroidota</taxon>
        <taxon>Flavobacteriia</taxon>
        <taxon>Flavobacteriales</taxon>
        <taxon>Flavobacteriaceae</taxon>
        <taxon>Autumnicola</taxon>
    </lineage>
</organism>
<dbReference type="PANTHER" id="PTHR33778:SF1">
    <property type="entry name" value="MAGNESIUM TRANSPORTER YHID-RELATED"/>
    <property type="match status" value="1"/>
</dbReference>
<evidence type="ECO:0000259" key="8">
    <source>
        <dbReference type="Pfam" id="PF02308"/>
    </source>
</evidence>
<keyword evidence="5 7" id="KW-1133">Transmembrane helix</keyword>
<dbReference type="PANTHER" id="PTHR33778">
    <property type="entry name" value="PROTEIN MGTC"/>
    <property type="match status" value="1"/>
</dbReference>
<name>A0ABU3C9V0_9FLAO</name>
<feature type="domain" description="MgtC/SapB/SrpB/YhiD N-terminal" evidence="8">
    <location>
        <begin position="12"/>
        <end position="133"/>
    </location>
</feature>
<reference evidence="9 10" key="1">
    <citation type="submission" date="2023-09" db="EMBL/GenBank/DDBJ databases">
        <authorList>
            <person name="Rey-Velasco X."/>
        </authorList>
    </citation>
    <scope>NUCLEOTIDE SEQUENCE [LARGE SCALE GENOMIC DNA]</scope>
    <source>
        <strain evidence="9 10">F363</strain>
    </source>
</reference>
<evidence type="ECO:0000256" key="7">
    <source>
        <dbReference type="SAM" id="Phobius"/>
    </source>
</evidence>
<comment type="caution">
    <text evidence="9">The sequence shown here is derived from an EMBL/GenBank/DDBJ whole genome shotgun (WGS) entry which is preliminary data.</text>
</comment>
<evidence type="ECO:0000256" key="1">
    <source>
        <dbReference type="ARBA" id="ARBA00004651"/>
    </source>
</evidence>
<evidence type="ECO:0000313" key="9">
    <source>
        <dbReference type="EMBL" id="MDT0643128.1"/>
    </source>
</evidence>
<dbReference type="Pfam" id="PF02308">
    <property type="entry name" value="MgtC"/>
    <property type="match status" value="1"/>
</dbReference>
<evidence type="ECO:0000256" key="4">
    <source>
        <dbReference type="ARBA" id="ARBA00022692"/>
    </source>
</evidence>
<keyword evidence="10" id="KW-1185">Reference proteome</keyword>
<dbReference type="RefSeq" id="WP_311534747.1">
    <property type="nucleotide sequence ID" value="NZ_JAVRHQ010000010.1"/>
</dbReference>
<evidence type="ECO:0000256" key="3">
    <source>
        <dbReference type="ARBA" id="ARBA00022475"/>
    </source>
</evidence>
<feature type="transmembrane region" description="Helical" evidence="7">
    <location>
        <begin position="61"/>
        <end position="81"/>
    </location>
</feature>
<feature type="transmembrane region" description="Helical" evidence="7">
    <location>
        <begin position="35"/>
        <end position="55"/>
    </location>
</feature>